<gene>
    <name evidence="3" type="primary">LOC113512029</name>
</gene>
<dbReference type="Pfam" id="PF02958">
    <property type="entry name" value="EcKL"/>
    <property type="match status" value="1"/>
</dbReference>
<dbReference type="PANTHER" id="PTHR11012">
    <property type="entry name" value="PROTEIN KINASE-LIKE DOMAIN-CONTAINING"/>
    <property type="match status" value="1"/>
</dbReference>
<dbReference type="InParanoid" id="A0A6J1WK16"/>
<evidence type="ECO:0000259" key="1">
    <source>
        <dbReference type="SMART" id="SM00587"/>
    </source>
</evidence>
<feature type="domain" description="CHK kinase-like" evidence="1">
    <location>
        <begin position="133"/>
        <end position="325"/>
    </location>
</feature>
<dbReference type="InterPro" id="IPR011009">
    <property type="entry name" value="Kinase-like_dom_sf"/>
</dbReference>
<dbReference type="RefSeq" id="XP_026751585.1">
    <property type="nucleotide sequence ID" value="XM_026895784.3"/>
</dbReference>
<dbReference type="SMART" id="SM00587">
    <property type="entry name" value="CHK"/>
    <property type="match status" value="1"/>
</dbReference>
<evidence type="ECO:0000313" key="3">
    <source>
        <dbReference type="RefSeq" id="XP_026751585.1"/>
    </source>
</evidence>
<protein>
    <submittedName>
        <fullName evidence="3">Uncharacterized protein LOC113512029</fullName>
    </submittedName>
</protein>
<dbReference type="KEGG" id="gmw:113512029"/>
<dbReference type="Proteomes" id="UP001652740">
    <property type="component" value="Unplaced"/>
</dbReference>
<dbReference type="AlphaFoldDB" id="A0A6J1WK16"/>
<evidence type="ECO:0000313" key="2">
    <source>
        <dbReference type="Proteomes" id="UP001652740"/>
    </source>
</evidence>
<organism evidence="2 3">
    <name type="scientific">Galleria mellonella</name>
    <name type="common">Greater wax moth</name>
    <dbReference type="NCBI Taxonomy" id="7137"/>
    <lineage>
        <taxon>Eukaryota</taxon>
        <taxon>Metazoa</taxon>
        <taxon>Ecdysozoa</taxon>
        <taxon>Arthropoda</taxon>
        <taxon>Hexapoda</taxon>
        <taxon>Insecta</taxon>
        <taxon>Pterygota</taxon>
        <taxon>Neoptera</taxon>
        <taxon>Endopterygota</taxon>
        <taxon>Lepidoptera</taxon>
        <taxon>Glossata</taxon>
        <taxon>Ditrysia</taxon>
        <taxon>Pyraloidea</taxon>
        <taxon>Pyralidae</taxon>
        <taxon>Galleriinae</taxon>
        <taxon>Galleria</taxon>
    </lineage>
</organism>
<keyword evidence="2" id="KW-1185">Reference proteome</keyword>
<dbReference type="GeneID" id="113512029"/>
<dbReference type="SUPFAM" id="SSF56112">
    <property type="entry name" value="Protein kinase-like (PK-like)"/>
    <property type="match status" value="1"/>
</dbReference>
<accession>A0A6J1WK16</accession>
<dbReference type="Gene3D" id="3.90.1200.10">
    <property type="match status" value="1"/>
</dbReference>
<name>A0A6J1WK16_GALME</name>
<dbReference type="OrthoDB" id="8250698at2759"/>
<sequence>MTKFSFEGEINSLSIRQQEFLCDVLHNRGYTNSKVLIETVGKAGDNYIANVKRIIVKGDDGNTFNIIAKIAPSQEIVRAQLQAQVLFRNEGIMYSEVLPALVELQKDEGIPVKDQLRYAECYGVLLEEPDEIILLEDLVESDFNILDRFTSLSNECIKLNLKNLATLHSLSIVLRKQKPDLFEDIRQKLVDCYVNMTEVPEFKLYIEAIENDAIEVLTNEKYISAVRGSLTKSGELYKKLTKDEIRLKYSVVLQGDGWTNNIMFKLKDEIPVEAIMIDYQLSRVSNPVCDVLYMIFNCTDYETRRAHYHDWIDYYHLQLEKSLSNFGIKADFIFSRDQLDADLKRYSKLFFANAIMLSAVLIRKSEDAAKAKEAMENSDKVDIGTVLESFQMKNLDQDSVSKFKSRIEGVIDSFRDLGYIA</sequence>
<reference evidence="3" key="1">
    <citation type="submission" date="2025-08" db="UniProtKB">
        <authorList>
            <consortium name="RefSeq"/>
        </authorList>
    </citation>
    <scope>IDENTIFICATION</scope>
    <source>
        <tissue evidence="3">Whole larvae</tissue>
    </source>
</reference>
<dbReference type="InterPro" id="IPR015897">
    <property type="entry name" value="CHK_kinase-like"/>
</dbReference>
<dbReference type="PANTHER" id="PTHR11012:SF30">
    <property type="entry name" value="PROTEIN KINASE-LIKE DOMAIN-CONTAINING"/>
    <property type="match status" value="1"/>
</dbReference>
<proteinExistence type="predicted"/>
<dbReference type="InterPro" id="IPR004119">
    <property type="entry name" value="EcKL"/>
</dbReference>